<dbReference type="Proteomes" id="UP000636661">
    <property type="component" value="Unassembled WGS sequence"/>
</dbReference>
<dbReference type="AlphaFoldDB" id="A0A918M630"/>
<reference evidence="1" key="2">
    <citation type="submission" date="2020-09" db="EMBL/GenBank/DDBJ databases">
        <authorList>
            <person name="Sun Q."/>
            <person name="Ohkuma M."/>
        </authorList>
    </citation>
    <scope>NUCLEOTIDE SEQUENCE</scope>
    <source>
        <strain evidence="1">JCM 4391</strain>
    </source>
</reference>
<keyword evidence="2" id="KW-1185">Reference proteome</keyword>
<accession>A0A918M630</accession>
<evidence type="ECO:0000313" key="2">
    <source>
        <dbReference type="Proteomes" id="UP000636661"/>
    </source>
</evidence>
<comment type="caution">
    <text evidence="1">The sequence shown here is derived from an EMBL/GenBank/DDBJ whole genome shotgun (WGS) entry which is preliminary data.</text>
</comment>
<proteinExistence type="predicted"/>
<sequence>MRGEWRWVALGAAVVGQLVVNAWPRAADESDEAVIDRFRDDPGSFGTHASSGSGGYRACGHQACSKKAKEFIRSHDCCGRCRIARYRDCAGRAMRDYEGPGTFFHDFHDGIMEPGVCTVCGEPQEAH</sequence>
<gene>
    <name evidence="1" type="ORF">GCM10010274_43600</name>
</gene>
<organism evidence="1 2">
    <name type="scientific">Streptomyces lavendofoliae</name>
    <dbReference type="NCBI Taxonomy" id="67314"/>
    <lineage>
        <taxon>Bacteria</taxon>
        <taxon>Bacillati</taxon>
        <taxon>Actinomycetota</taxon>
        <taxon>Actinomycetes</taxon>
        <taxon>Kitasatosporales</taxon>
        <taxon>Streptomycetaceae</taxon>
        <taxon>Streptomyces</taxon>
    </lineage>
</organism>
<evidence type="ECO:0000313" key="1">
    <source>
        <dbReference type="EMBL" id="GGU50193.1"/>
    </source>
</evidence>
<name>A0A918M630_9ACTN</name>
<reference evidence="1" key="1">
    <citation type="journal article" date="2014" name="Int. J. Syst. Evol. Microbiol.">
        <title>Complete genome sequence of Corynebacterium casei LMG S-19264T (=DSM 44701T), isolated from a smear-ripened cheese.</title>
        <authorList>
            <consortium name="US DOE Joint Genome Institute (JGI-PGF)"/>
            <person name="Walter F."/>
            <person name="Albersmeier A."/>
            <person name="Kalinowski J."/>
            <person name="Ruckert C."/>
        </authorList>
    </citation>
    <scope>NUCLEOTIDE SEQUENCE</scope>
    <source>
        <strain evidence="1">JCM 4391</strain>
    </source>
</reference>
<dbReference type="EMBL" id="BMTP01000011">
    <property type="protein sequence ID" value="GGU50193.1"/>
    <property type="molecule type" value="Genomic_DNA"/>
</dbReference>
<protein>
    <submittedName>
        <fullName evidence="1">Uncharacterized protein</fullName>
    </submittedName>
</protein>